<accession>A0A0X8FLQ8</accession>
<keyword evidence="4 10" id="KW-0808">Transferase</keyword>
<evidence type="ECO:0000256" key="5">
    <source>
        <dbReference type="ARBA" id="ARBA00022695"/>
    </source>
</evidence>
<dbReference type="PANTHER" id="PTHR39321">
    <property type="entry name" value="NICOTINATE-NUCLEOTIDE ADENYLYLTRANSFERASE-RELATED"/>
    <property type="match status" value="1"/>
</dbReference>
<evidence type="ECO:0000256" key="7">
    <source>
        <dbReference type="ARBA" id="ARBA00022840"/>
    </source>
</evidence>
<dbReference type="NCBIfam" id="TIGR00482">
    <property type="entry name" value="nicotinate (nicotinamide) nucleotide adenylyltransferase"/>
    <property type="match status" value="1"/>
</dbReference>
<comment type="pathway">
    <text evidence="2 10">Cofactor biosynthesis; NAD(+) biosynthesis; deamido-NAD(+) from nicotinate D-ribonucleotide: step 1/1.</text>
</comment>
<proteinExistence type="inferred from homology"/>
<evidence type="ECO:0000256" key="1">
    <source>
        <dbReference type="ARBA" id="ARBA00002324"/>
    </source>
</evidence>
<name>A0A0X8FLQ8_9LACT</name>
<dbReference type="Gene3D" id="3.40.50.620">
    <property type="entry name" value="HUPs"/>
    <property type="match status" value="1"/>
</dbReference>
<dbReference type="STRING" id="128944.AWM75_06485"/>
<dbReference type="HAMAP" id="MF_00244">
    <property type="entry name" value="NaMN_adenylyltr"/>
    <property type="match status" value="1"/>
</dbReference>
<dbReference type="RefSeq" id="WP_067979810.1">
    <property type="nucleotide sequence ID" value="NZ_CP014163.1"/>
</dbReference>
<dbReference type="Proteomes" id="UP000062260">
    <property type="component" value="Chromosome"/>
</dbReference>
<keyword evidence="6 10" id="KW-0547">Nucleotide-binding</keyword>
<comment type="similarity">
    <text evidence="10">Belongs to the NadD family.</text>
</comment>
<evidence type="ECO:0000313" key="12">
    <source>
        <dbReference type="Proteomes" id="UP000062260"/>
    </source>
</evidence>
<comment type="function">
    <text evidence="1 10">Catalyzes the reversible adenylation of nicotinate mononucleotide (NaMN) to nicotinic acid adenine dinucleotide (NaAD).</text>
</comment>
<dbReference type="KEGG" id="auh:AWM75_06485"/>
<organism evidence="11 12">
    <name type="scientific">Aerococcus urinaehominis</name>
    <dbReference type="NCBI Taxonomy" id="128944"/>
    <lineage>
        <taxon>Bacteria</taxon>
        <taxon>Bacillati</taxon>
        <taxon>Bacillota</taxon>
        <taxon>Bacilli</taxon>
        <taxon>Lactobacillales</taxon>
        <taxon>Aerococcaceae</taxon>
        <taxon>Aerococcus</taxon>
    </lineage>
</organism>
<reference evidence="11 12" key="1">
    <citation type="journal article" date="2016" name="Genome Announc.">
        <title>Complete Genome Sequences of Aerococcus christensenii CCUG 28831T, Aerococcus sanguinicola CCUG 43001T, Aerococcus urinae CCUG 36881T, Aerococcus urinaeequi CCUG 28094T, Aerococcus urinaehominis CCUG 42038 BT, and Aerococcus viridans CCUG 4311T.</title>
        <authorList>
            <person name="Carkaci D."/>
            <person name="Dargis R."/>
            <person name="Nielsen X.C."/>
            <person name="Skovgaard O."/>
            <person name="Fuursted K."/>
            <person name="Christensen J.J."/>
        </authorList>
    </citation>
    <scope>NUCLEOTIDE SEQUENCE [LARGE SCALE GENOMIC DNA]</scope>
    <source>
        <strain evidence="11 12">CCUG42038B</strain>
    </source>
</reference>
<evidence type="ECO:0000256" key="6">
    <source>
        <dbReference type="ARBA" id="ARBA00022741"/>
    </source>
</evidence>
<evidence type="ECO:0000256" key="3">
    <source>
        <dbReference type="ARBA" id="ARBA00022642"/>
    </source>
</evidence>
<keyword evidence="5 10" id="KW-0548">Nucleotidyltransferase</keyword>
<gene>
    <name evidence="10 11" type="primary">nadD</name>
    <name evidence="11" type="ORF">AWM75_06485</name>
</gene>
<evidence type="ECO:0000256" key="10">
    <source>
        <dbReference type="HAMAP-Rule" id="MF_00244"/>
    </source>
</evidence>
<keyword evidence="7 10" id="KW-0067">ATP-binding</keyword>
<keyword evidence="3 10" id="KW-0662">Pyridine nucleotide biosynthesis</keyword>
<dbReference type="CDD" id="cd02165">
    <property type="entry name" value="NMNAT"/>
    <property type="match status" value="1"/>
</dbReference>
<evidence type="ECO:0000256" key="2">
    <source>
        <dbReference type="ARBA" id="ARBA00005019"/>
    </source>
</evidence>
<dbReference type="EMBL" id="CP014163">
    <property type="protein sequence ID" value="AMB99647.1"/>
    <property type="molecule type" value="Genomic_DNA"/>
</dbReference>
<evidence type="ECO:0000313" key="11">
    <source>
        <dbReference type="EMBL" id="AMB99647.1"/>
    </source>
</evidence>
<dbReference type="InterPro" id="IPR005248">
    <property type="entry name" value="NadD/NMNAT"/>
</dbReference>
<dbReference type="GO" id="GO:0009435">
    <property type="term" value="P:NAD+ biosynthetic process"/>
    <property type="evidence" value="ECO:0007669"/>
    <property type="project" value="UniProtKB-UniRule"/>
</dbReference>
<dbReference type="PANTHER" id="PTHR39321:SF3">
    <property type="entry name" value="PHOSPHOPANTETHEINE ADENYLYLTRANSFERASE"/>
    <property type="match status" value="1"/>
</dbReference>
<dbReference type="EC" id="2.7.7.18" evidence="10"/>
<dbReference type="GO" id="GO:0005524">
    <property type="term" value="F:ATP binding"/>
    <property type="evidence" value="ECO:0007669"/>
    <property type="project" value="UniProtKB-KW"/>
</dbReference>
<dbReference type="NCBIfam" id="NF000841">
    <property type="entry name" value="PRK00071.1-4"/>
    <property type="match status" value="1"/>
</dbReference>
<comment type="catalytic activity">
    <reaction evidence="9 10">
        <text>nicotinate beta-D-ribonucleotide + ATP + H(+) = deamido-NAD(+) + diphosphate</text>
        <dbReference type="Rhea" id="RHEA:22860"/>
        <dbReference type="ChEBI" id="CHEBI:15378"/>
        <dbReference type="ChEBI" id="CHEBI:30616"/>
        <dbReference type="ChEBI" id="CHEBI:33019"/>
        <dbReference type="ChEBI" id="CHEBI:57502"/>
        <dbReference type="ChEBI" id="CHEBI:58437"/>
        <dbReference type="EC" id="2.7.7.18"/>
    </reaction>
</comment>
<keyword evidence="8 10" id="KW-0520">NAD</keyword>
<dbReference type="InterPro" id="IPR004821">
    <property type="entry name" value="Cyt_trans-like"/>
</dbReference>
<evidence type="ECO:0000256" key="4">
    <source>
        <dbReference type="ARBA" id="ARBA00022679"/>
    </source>
</evidence>
<dbReference type="AlphaFoldDB" id="A0A0X8FLQ8"/>
<keyword evidence="12" id="KW-1185">Reference proteome</keyword>
<sequence length="210" mass="23905">MASQVKIEEVAYSQSQLQHKKRQRVGILGGTFNPVHQGHLIIADQVRDKLQLDQVYLMPTNIPPHKAVDSMVTNQQRLNMLALAIADNPSLAIEDIEMERETTSYTYDTMDILTHLNPHTDYYFIIGADMIESLDQWYRIDDLIKLVNFVGVARPGYSIETDYPIMLVDTAKIDLSSSQIRQAVKAGAAIRYLVPEAVRQYIIDKELYHG</sequence>
<reference evidence="12" key="2">
    <citation type="submission" date="2016-01" db="EMBL/GenBank/DDBJ databases">
        <title>Six Aerococcus type strain genome sequencing and assembly using PacBio and Illumina Hiseq.</title>
        <authorList>
            <person name="Carkaci D."/>
            <person name="Dargis R."/>
            <person name="Nielsen X.C."/>
            <person name="Skovgaard O."/>
            <person name="Fuursted K."/>
            <person name="Christensen J.J."/>
        </authorList>
    </citation>
    <scope>NUCLEOTIDE SEQUENCE [LARGE SCALE GENOMIC DNA]</scope>
    <source>
        <strain evidence="12">CCUG42038B</strain>
    </source>
</reference>
<dbReference type="NCBIfam" id="NF000840">
    <property type="entry name" value="PRK00071.1-3"/>
    <property type="match status" value="1"/>
</dbReference>
<dbReference type="GO" id="GO:0004515">
    <property type="term" value="F:nicotinate-nucleotide adenylyltransferase activity"/>
    <property type="evidence" value="ECO:0007669"/>
    <property type="project" value="UniProtKB-UniRule"/>
</dbReference>
<evidence type="ECO:0000256" key="9">
    <source>
        <dbReference type="ARBA" id="ARBA00048721"/>
    </source>
</evidence>
<dbReference type="Pfam" id="PF01467">
    <property type="entry name" value="CTP_transf_like"/>
    <property type="match status" value="1"/>
</dbReference>
<dbReference type="SUPFAM" id="SSF52374">
    <property type="entry name" value="Nucleotidylyl transferase"/>
    <property type="match status" value="1"/>
</dbReference>
<evidence type="ECO:0000256" key="8">
    <source>
        <dbReference type="ARBA" id="ARBA00023027"/>
    </source>
</evidence>
<dbReference type="InterPro" id="IPR014729">
    <property type="entry name" value="Rossmann-like_a/b/a_fold"/>
</dbReference>
<protein>
    <recommendedName>
        <fullName evidence="10">Probable nicotinate-nucleotide adenylyltransferase</fullName>
        <ecNumber evidence="10">2.7.7.18</ecNumber>
    </recommendedName>
    <alternativeName>
        <fullName evidence="10">Deamido-NAD(+) diphosphorylase</fullName>
    </alternativeName>
    <alternativeName>
        <fullName evidence="10">Deamido-NAD(+) pyrophosphorylase</fullName>
    </alternativeName>
    <alternativeName>
        <fullName evidence="10">Nicotinate mononucleotide adenylyltransferase</fullName>
        <shortName evidence="10">NaMN adenylyltransferase</shortName>
    </alternativeName>
</protein>
<dbReference type="UniPathway" id="UPA00253">
    <property type="reaction ID" value="UER00332"/>
</dbReference>
<dbReference type="NCBIfam" id="TIGR00125">
    <property type="entry name" value="cyt_tran_rel"/>
    <property type="match status" value="1"/>
</dbReference>